<dbReference type="GO" id="GO:0005886">
    <property type="term" value="C:plasma membrane"/>
    <property type="evidence" value="ECO:0007669"/>
    <property type="project" value="TreeGrafter"/>
</dbReference>
<organism evidence="16 17">
    <name type="scientific">Brassicogethes aeneus</name>
    <name type="common">Rape pollen beetle</name>
    <name type="synonym">Meligethes aeneus</name>
    <dbReference type="NCBI Taxonomy" id="1431903"/>
    <lineage>
        <taxon>Eukaryota</taxon>
        <taxon>Metazoa</taxon>
        <taxon>Ecdysozoa</taxon>
        <taxon>Arthropoda</taxon>
        <taxon>Hexapoda</taxon>
        <taxon>Insecta</taxon>
        <taxon>Pterygota</taxon>
        <taxon>Neoptera</taxon>
        <taxon>Endopterygota</taxon>
        <taxon>Coleoptera</taxon>
        <taxon>Polyphaga</taxon>
        <taxon>Cucujiformia</taxon>
        <taxon>Nitidulidae</taxon>
        <taxon>Meligethinae</taxon>
        <taxon>Brassicogethes</taxon>
    </lineage>
</organism>
<dbReference type="InterPro" id="IPR017441">
    <property type="entry name" value="Protein_kinase_ATP_BS"/>
</dbReference>
<dbReference type="InterPro" id="IPR036179">
    <property type="entry name" value="Ig-like_dom_sf"/>
</dbReference>
<keyword evidence="13" id="KW-0732">Signal</keyword>
<dbReference type="InterPro" id="IPR000719">
    <property type="entry name" value="Prot_kinase_dom"/>
</dbReference>
<dbReference type="EC" id="2.7.10.1" evidence="2"/>
<keyword evidence="7" id="KW-0675">Receptor</keyword>
<keyword evidence="17" id="KW-1185">Reference proteome</keyword>
<sequence length="1939" mass="221753">MYFKFVVCFSVVIPIVLGKVELSLDKSEYVLEKGGNLDIYCYGTEPIQWDIPKNSDNFTKINTKSLPGDKTHSYVALLEIKNISYLYVGSYKCLGQNENKSIYLYVKDLDHLYTYDKDMVDVYPKRGSEYVLPCKPTFPEVKVTLYDSTKERYITLGKLDDKEALYTAHPHHGIYSNASEDSAFIDCTFEYTDKYSSYLVVLVHVEGPGEHFIKLTPHTNISITVEIEAHPQANISWKLPKNFDGQEGETKKYDIVNNMTHTTLFLKDVEIVDTGFYTVKATNMYQDEKSLDFYVNVTVSEDYFLSNNSSVQPDWRSNYKGDYKGNVKPLCTKDLICWAFQVSRGMEYLASRKVLHGDLAARNILLSENNVVKICDFGLAKSMYNNDNYQKKGEDLLPIRWMAIEYIRDHIFSTQSDVWSFGVVLWEFFSLSRSPYPGILPDKTLYDKLASGYRMEKPEFAPKEIHNMMMDCWLEKPQSRPSFEILTERLGNLLEENVARECKLEATIWRWSALQTLICFPRRCWTTIQTLPIWTRWVICSPGTENGQIFVFPDHQPPKNTLNENGTVFEKEPMMSPGNQVPNSVSNHGYHLPLNVEDNYVNMPQNKQDKNDVIIDFKDNVVIPIVLGKVKLSIDKSEYVFEKGGNLDIKCSGTEPIHWDIPKNSDNYTKINIKSSPGDKTYSYVALLEIRNISFLYVGSYKCLGRSENKSIYLYVKGSLFKFFYTNINNIISDLDHLYTEDTHMLDVYPKRGSEYVLPCKPTFPEVKVTLYDSTKGRDIQLGKLDDKDTLYTAHPHHGIYSNASEDSGFLDCTFEYTYINNYSSYLVVHVNVEEPIYYLPTPIVRDLNFSHVEIGQKLVLECELEIENQVKMFWILPNNTKIKGPMRSENEHKLKIMELIVNPTAKRDIGNYTCLVEDLQNHTVTSSIPIKLFSNDLSLVKPHTNISITVEIDAHPQANISWKPPKNVARQEGETKKYDIVNNMTHTTLILKDVEIVDTGFYTVTATNMYQDEKSMDFYVNVTDIPIVEILTDDFHLINENSTVICRVAANPPPNIEWFYKDCDSCDFKPINKSINTNRDYIYNSTVTIKRSKDGLLKCIASNNVKNGFEFAGLDDFYVDNKNVYLALHEKISLMCGASVKNYSKPEWYVNSTLVEKGFGNGTFDLNKAKTNYSSKIYLKKEKAEYTDSGNYECKVEKHGNQIKNIYYDFSVMNKSPLKVVLNQTTVKLNGTHPITLTCDVFGLPKPKAVWLKGGQEIKSTKEILFSNGVPYTRLNITVFKEGTYECSGTLGVTISKEKYVELESKIASWNKVLFICLGVLLAILIVVLAIALKIFKSKKKLEYEMKQAGLDNFKCGAIENLNPNLAIDEQADLLPYDDKFEFPLENLKMGKQLGSGAFGVVMKAVARHIMDHEDMSVVAVKMVKKNADPALIKALASELKIMVHLGKHLNVLNLLGACTKNVAKRELMVIVEFCRYGNLHNYIQRHRDNFINQIDPNTQSADFRIGLEVLERVYSAPNSPAVKYAELSFQNPRRYTGSSQGSRNYSVNYSARTQMSSLSNNSEPSEEFFLSNNSSIQPDWRSNYKGDYKGNVKPICTKDLICWAFQVSRGMEYLASRKVLHGDLAARNILLSENNIVKICDFGLAKSMYNNDNYQKKGEALLPIRWMAIESIRDRIFSTQSDVWSFGVVLWEFFSLSRSPYPGILPDKTLYDKLASGYRMEKPEFAPKEIHNMMMDCWLEKPQNRPSFENLTKGLGDLLEDKVRRHYIDLNDPYLKMNTETLDTRSDYLAMVSPPDFGVLSSPLSDDCPNSPDLDSLGYLSMRSADIFSPRIKDGQIFDFADPQSRSTLNEKGSQFEMEPMMSPRDEVSDSFSNPSYHLPPKVGEIARTADNYVNMPQNKHDMKNEKKDTDKDVAVEYKEMPNYVNDSSRDWEGGRA</sequence>
<evidence type="ECO:0000256" key="2">
    <source>
        <dbReference type="ARBA" id="ARBA00011902"/>
    </source>
</evidence>
<protein>
    <recommendedName>
        <fullName evidence="2">receptor protein-tyrosine kinase</fullName>
        <ecNumber evidence="2">2.7.10.1</ecNumber>
    </recommendedName>
</protein>
<evidence type="ECO:0000256" key="6">
    <source>
        <dbReference type="ARBA" id="ARBA00023157"/>
    </source>
</evidence>
<dbReference type="EMBL" id="OV121132">
    <property type="protein sequence ID" value="CAH0548059.1"/>
    <property type="molecule type" value="Genomic_DNA"/>
</dbReference>
<dbReference type="InterPro" id="IPR013098">
    <property type="entry name" value="Ig_I-set"/>
</dbReference>
<proteinExistence type="predicted"/>
<dbReference type="PRINTS" id="PR00109">
    <property type="entry name" value="TYRKINASE"/>
</dbReference>
<dbReference type="InterPro" id="IPR008266">
    <property type="entry name" value="Tyr_kinase_AS"/>
</dbReference>
<evidence type="ECO:0000256" key="1">
    <source>
        <dbReference type="ARBA" id="ARBA00004167"/>
    </source>
</evidence>
<dbReference type="FunFam" id="3.30.200.20:FF:000384">
    <property type="entry name" value="Receptor protein-tyrosine kinase"/>
    <property type="match status" value="1"/>
</dbReference>
<keyword evidence="9" id="KW-0393">Immunoglobulin domain</keyword>
<name>A0A9P0AVI8_BRAAE</name>
<dbReference type="SUPFAM" id="SSF56112">
    <property type="entry name" value="Protein kinase-like (PK-like)"/>
    <property type="match status" value="2"/>
</dbReference>
<evidence type="ECO:0000313" key="17">
    <source>
        <dbReference type="Proteomes" id="UP001154078"/>
    </source>
</evidence>
<evidence type="ECO:0000256" key="13">
    <source>
        <dbReference type="SAM" id="SignalP"/>
    </source>
</evidence>
<dbReference type="Gene3D" id="1.10.510.10">
    <property type="entry name" value="Transferase(Phosphotransferase) domain 1"/>
    <property type="match status" value="2"/>
</dbReference>
<keyword evidence="4 12" id="KW-1133">Transmembrane helix</keyword>
<feature type="domain" description="Protein kinase" evidence="14">
    <location>
        <begin position="1389"/>
        <end position="1777"/>
    </location>
</feature>
<keyword evidence="5 12" id="KW-0472">Membrane</keyword>
<evidence type="ECO:0000256" key="5">
    <source>
        <dbReference type="ARBA" id="ARBA00023136"/>
    </source>
</evidence>
<dbReference type="SMART" id="SM00409">
    <property type="entry name" value="IG"/>
    <property type="match status" value="7"/>
</dbReference>
<dbReference type="InterPro" id="IPR001245">
    <property type="entry name" value="Ser-Thr/Tyr_kinase_cat_dom"/>
</dbReference>
<feature type="transmembrane region" description="Helical" evidence="12">
    <location>
        <begin position="1314"/>
        <end position="1337"/>
    </location>
</feature>
<dbReference type="Gene3D" id="2.60.40.10">
    <property type="entry name" value="Immunoglobulins"/>
    <property type="match status" value="10"/>
</dbReference>
<accession>A0A9P0AVI8</accession>
<dbReference type="GO" id="GO:0005524">
    <property type="term" value="F:ATP binding"/>
    <property type="evidence" value="ECO:0007669"/>
    <property type="project" value="UniProtKB-UniRule"/>
</dbReference>
<evidence type="ECO:0000256" key="7">
    <source>
        <dbReference type="ARBA" id="ARBA00023170"/>
    </source>
</evidence>
<keyword evidence="11" id="KW-0547">Nucleotide-binding</keyword>
<feature type="domain" description="Ig-like" evidence="15">
    <location>
        <begin position="1218"/>
        <end position="1288"/>
    </location>
</feature>
<dbReference type="InterPro" id="IPR007110">
    <property type="entry name" value="Ig-like_dom"/>
</dbReference>
<dbReference type="GO" id="GO:0043235">
    <property type="term" value="C:receptor complex"/>
    <property type="evidence" value="ECO:0007669"/>
    <property type="project" value="TreeGrafter"/>
</dbReference>
<evidence type="ECO:0000256" key="10">
    <source>
        <dbReference type="ARBA" id="ARBA00051243"/>
    </source>
</evidence>
<evidence type="ECO:0000256" key="3">
    <source>
        <dbReference type="ARBA" id="ARBA00022692"/>
    </source>
</evidence>
<dbReference type="GO" id="GO:0007169">
    <property type="term" value="P:cell surface receptor protein tyrosine kinase signaling pathway"/>
    <property type="evidence" value="ECO:0007669"/>
    <property type="project" value="TreeGrafter"/>
</dbReference>
<dbReference type="OrthoDB" id="3256376at2759"/>
<keyword evidence="8" id="KW-0325">Glycoprotein</keyword>
<evidence type="ECO:0000256" key="9">
    <source>
        <dbReference type="ARBA" id="ARBA00023319"/>
    </source>
</evidence>
<keyword evidence="6" id="KW-1015">Disulfide bond</keyword>
<dbReference type="PANTHER" id="PTHR24416">
    <property type="entry name" value="TYROSINE-PROTEIN KINASE RECEPTOR"/>
    <property type="match status" value="1"/>
</dbReference>
<evidence type="ECO:0000259" key="14">
    <source>
        <dbReference type="PROSITE" id="PS50011"/>
    </source>
</evidence>
<feature type="domain" description="Protein kinase" evidence="14">
    <location>
        <begin position="200"/>
        <end position="494"/>
    </location>
</feature>
<evidence type="ECO:0000256" key="12">
    <source>
        <dbReference type="SAM" id="Phobius"/>
    </source>
</evidence>
<evidence type="ECO:0000256" key="11">
    <source>
        <dbReference type="PROSITE-ProRule" id="PRU10141"/>
    </source>
</evidence>
<feature type="domain" description="Ig-like" evidence="15">
    <location>
        <begin position="841"/>
        <end position="926"/>
    </location>
</feature>
<feature type="chain" id="PRO_5040385383" description="receptor protein-tyrosine kinase" evidence="13">
    <location>
        <begin position="19"/>
        <end position="1939"/>
    </location>
</feature>
<dbReference type="Proteomes" id="UP001154078">
    <property type="component" value="Chromosome 1"/>
</dbReference>
<evidence type="ECO:0000256" key="4">
    <source>
        <dbReference type="ARBA" id="ARBA00022989"/>
    </source>
</evidence>
<dbReference type="InterPro" id="IPR013151">
    <property type="entry name" value="Immunoglobulin_dom"/>
</dbReference>
<dbReference type="InterPro" id="IPR011009">
    <property type="entry name" value="Kinase-like_dom_sf"/>
</dbReference>
<dbReference type="FunFam" id="1.10.510.10:FF:000373">
    <property type="entry name" value="Receptor protein-tyrosine kinase"/>
    <property type="match status" value="2"/>
</dbReference>
<dbReference type="InterPro" id="IPR003599">
    <property type="entry name" value="Ig_sub"/>
</dbReference>
<evidence type="ECO:0000259" key="15">
    <source>
        <dbReference type="PROSITE" id="PS50835"/>
    </source>
</evidence>
<dbReference type="Pfam" id="PF00047">
    <property type="entry name" value="ig"/>
    <property type="match status" value="1"/>
</dbReference>
<keyword evidence="3 12" id="KW-0812">Transmembrane</keyword>
<gene>
    <name evidence="16" type="ORF">MELIAE_LOCUS1909</name>
</gene>
<feature type="binding site" evidence="11">
    <location>
        <position position="1427"/>
    </location>
    <ligand>
        <name>ATP</name>
        <dbReference type="ChEBI" id="CHEBI:30616"/>
    </ligand>
</feature>
<feature type="domain" description="Ig-like" evidence="15">
    <location>
        <begin position="1027"/>
        <end position="1105"/>
    </location>
</feature>
<dbReference type="CDD" id="cd00192">
    <property type="entry name" value="PTKc"/>
    <property type="match status" value="1"/>
</dbReference>
<comment type="catalytic activity">
    <reaction evidence="10">
        <text>L-tyrosyl-[protein] + ATP = O-phospho-L-tyrosyl-[protein] + ADP + H(+)</text>
        <dbReference type="Rhea" id="RHEA:10596"/>
        <dbReference type="Rhea" id="RHEA-COMP:10136"/>
        <dbReference type="Rhea" id="RHEA-COMP:20101"/>
        <dbReference type="ChEBI" id="CHEBI:15378"/>
        <dbReference type="ChEBI" id="CHEBI:30616"/>
        <dbReference type="ChEBI" id="CHEBI:46858"/>
        <dbReference type="ChEBI" id="CHEBI:61978"/>
        <dbReference type="ChEBI" id="CHEBI:456216"/>
        <dbReference type="EC" id="2.7.10.1"/>
    </reaction>
</comment>
<dbReference type="PROSITE" id="PS00107">
    <property type="entry name" value="PROTEIN_KINASE_ATP"/>
    <property type="match status" value="1"/>
</dbReference>
<dbReference type="PROSITE" id="PS50011">
    <property type="entry name" value="PROTEIN_KINASE_DOM"/>
    <property type="match status" value="2"/>
</dbReference>
<dbReference type="InterPro" id="IPR013783">
    <property type="entry name" value="Ig-like_fold"/>
</dbReference>
<dbReference type="PROSITE" id="PS50835">
    <property type="entry name" value="IG_LIKE"/>
    <property type="match status" value="4"/>
</dbReference>
<feature type="domain" description="Ig-like" evidence="15">
    <location>
        <begin position="1131"/>
        <end position="1212"/>
    </location>
</feature>
<evidence type="ECO:0000256" key="8">
    <source>
        <dbReference type="ARBA" id="ARBA00023180"/>
    </source>
</evidence>
<reference evidence="16" key="1">
    <citation type="submission" date="2021-12" db="EMBL/GenBank/DDBJ databases">
        <authorList>
            <person name="King R."/>
        </authorList>
    </citation>
    <scope>NUCLEOTIDE SEQUENCE</scope>
</reference>
<dbReference type="InterPro" id="IPR050122">
    <property type="entry name" value="RTK"/>
</dbReference>
<dbReference type="PROSITE" id="PS00109">
    <property type="entry name" value="PROTEIN_KINASE_TYR"/>
    <property type="match status" value="2"/>
</dbReference>
<keyword evidence="11" id="KW-0067">ATP-binding</keyword>
<dbReference type="SMART" id="SM00408">
    <property type="entry name" value="IGc2"/>
    <property type="match status" value="4"/>
</dbReference>
<dbReference type="Pfam" id="PF07714">
    <property type="entry name" value="PK_Tyr_Ser-Thr"/>
    <property type="match status" value="2"/>
</dbReference>
<dbReference type="Pfam" id="PF07679">
    <property type="entry name" value="I-set"/>
    <property type="match status" value="2"/>
</dbReference>
<feature type="signal peptide" evidence="13">
    <location>
        <begin position="1"/>
        <end position="18"/>
    </location>
</feature>
<evidence type="ECO:0000313" key="16">
    <source>
        <dbReference type="EMBL" id="CAH0548059.1"/>
    </source>
</evidence>
<dbReference type="Gene3D" id="3.30.200.20">
    <property type="entry name" value="Phosphorylase Kinase, domain 1"/>
    <property type="match status" value="1"/>
</dbReference>
<dbReference type="SUPFAM" id="SSF48726">
    <property type="entry name" value="Immunoglobulin"/>
    <property type="match status" value="3"/>
</dbReference>
<dbReference type="Pfam" id="PF13895">
    <property type="entry name" value="Ig_2"/>
    <property type="match status" value="1"/>
</dbReference>
<dbReference type="PANTHER" id="PTHR24416:SF600">
    <property type="entry name" value="PDGF- AND VEGF-RECEPTOR RELATED, ISOFORM J"/>
    <property type="match status" value="1"/>
</dbReference>
<dbReference type="InterPro" id="IPR003598">
    <property type="entry name" value="Ig_sub2"/>
</dbReference>
<comment type="subcellular location">
    <subcellularLocation>
        <location evidence="1">Membrane</location>
        <topology evidence="1">Single-pass membrane protein</topology>
    </subcellularLocation>
</comment>
<dbReference type="GO" id="GO:0004714">
    <property type="term" value="F:transmembrane receptor protein tyrosine kinase activity"/>
    <property type="evidence" value="ECO:0007669"/>
    <property type="project" value="UniProtKB-EC"/>
</dbReference>